<keyword evidence="1" id="KW-0934">Plastid</keyword>
<name>A0A0G4KBJ9_9FLOR</name>
<reference evidence="2" key="1">
    <citation type="journal article" date="2017" name="BMC Genomics">
        <title>Complete chloroplast genome of Gracilaria firma (Gracilariaceae, Rhodophyta), with discussion on the use of chloroplast phylogenomics in the subclass Rhodymeniophycidae.</title>
        <authorList>
            <person name="Ng P.K."/>
            <person name="Lin S.M."/>
            <person name="Lim P.E."/>
            <person name="Liu L.C."/>
            <person name="Chen C.M."/>
            <person name="Pai T.W."/>
        </authorList>
    </citation>
    <scope>NUCLEOTIDE SEQUENCE [LARGE SCALE GENOMIC DNA]</scope>
</reference>
<organism evidence="1 2">
    <name type="scientific">Laurencia snackeyi</name>
    <dbReference type="NCBI Taxonomy" id="1858662"/>
    <lineage>
        <taxon>Eukaryota</taxon>
        <taxon>Rhodophyta</taxon>
        <taxon>Florideophyceae</taxon>
        <taxon>Rhodymeniophycidae</taxon>
        <taxon>Ceramiales</taxon>
        <taxon>Rhodomelaceae</taxon>
        <taxon>Laurencieae</taxon>
        <taxon>Laurencia</taxon>
    </lineage>
</organism>
<protein>
    <submittedName>
        <fullName evidence="1">Uncharacterized protein</fullName>
    </submittedName>
</protein>
<sequence length="87" mass="10352">MDNNYLIIRIDEQQNIELHYFWPSSMKIKYNYPTCITIHFDNLSSCFSLVSLCYCFNILSTSHKLYIGVEVFKAYLSVKFSQSYIQE</sequence>
<dbReference type="AlphaFoldDB" id="A0A0G4KBJ9"/>
<geneLocation type="plastid" evidence="1"/>
<dbReference type="EMBL" id="LN833431">
    <property type="protein sequence ID" value="CRF40085.1"/>
    <property type="molecule type" value="Genomic_DNA"/>
</dbReference>
<evidence type="ECO:0000313" key="1">
    <source>
        <dbReference type="EMBL" id="CRF40085.1"/>
    </source>
</evidence>
<dbReference type="Proteomes" id="UP000307987">
    <property type="component" value="Plastid JFC0032_plastid"/>
</dbReference>
<gene>
    <name evidence="1" type="primary">orf87</name>
</gene>
<evidence type="ECO:0000313" key="2">
    <source>
        <dbReference type="Proteomes" id="UP000307987"/>
    </source>
</evidence>
<proteinExistence type="predicted"/>
<accession>A0A0G4KBJ9</accession>